<sequence>MEWMHISTPLLLAFLLISRLTLVLSASKNNKNSNDYSLYSEYTDALLRGDYDEDYDYDEEFPGSWNLPSTDTRSSCYDENNQPQRCAPEFSNAAAYRNMHATNTCGAGPKGPREFCRQMGTPWARAPCEICDVTVPHRAHLPHHMTDFNTYRNLTWWMSDTMEDGIDKPGRVNLTLDFRKSFDISYVRLRFYSSRPESFAIYKRTTLSSEWTPYQYYSATCNETYGVPDGSYVNRENETLPLCTSEFSDLSPLTGGTVVFSTLEGRPGAYDFENNPKLQEWVIATALRITLDKMNTFGDEIFEDPLVLKSYFFAISDFSVGAR</sequence>
<dbReference type="EMBL" id="BMAW01075771">
    <property type="protein sequence ID" value="GFT98450.1"/>
    <property type="molecule type" value="Genomic_DNA"/>
</dbReference>
<dbReference type="InterPro" id="IPR008211">
    <property type="entry name" value="Laminin_N"/>
</dbReference>
<protein>
    <submittedName>
        <fullName evidence="5">Laminin subunit gamma-3</fullName>
    </submittedName>
</protein>
<name>A0A8X6PZU9_NEPPI</name>
<gene>
    <name evidence="5" type="primary">Lamc3</name>
    <name evidence="5" type="ORF">NPIL_547591</name>
</gene>
<dbReference type="InterPro" id="IPR050440">
    <property type="entry name" value="Laminin/Netrin_ECM"/>
</dbReference>
<evidence type="ECO:0000259" key="4">
    <source>
        <dbReference type="PROSITE" id="PS51117"/>
    </source>
</evidence>
<feature type="domain" description="Laminin N-terminal" evidence="4">
    <location>
        <begin position="82"/>
        <end position="323"/>
    </location>
</feature>
<keyword evidence="1" id="KW-1015">Disulfide bond</keyword>
<dbReference type="GO" id="GO:0009887">
    <property type="term" value="P:animal organ morphogenesis"/>
    <property type="evidence" value="ECO:0007669"/>
    <property type="project" value="TreeGrafter"/>
</dbReference>
<evidence type="ECO:0000313" key="5">
    <source>
        <dbReference type="EMBL" id="GFT98450.1"/>
    </source>
</evidence>
<dbReference type="GO" id="GO:0007411">
    <property type="term" value="P:axon guidance"/>
    <property type="evidence" value="ECO:0007669"/>
    <property type="project" value="TreeGrafter"/>
</dbReference>
<evidence type="ECO:0000256" key="3">
    <source>
        <dbReference type="SAM" id="SignalP"/>
    </source>
</evidence>
<evidence type="ECO:0000256" key="2">
    <source>
        <dbReference type="ARBA" id="ARBA00023292"/>
    </source>
</evidence>
<keyword evidence="2" id="KW-0424">Laminin EGF-like domain</keyword>
<dbReference type="SMART" id="SM00136">
    <property type="entry name" value="LamNT"/>
    <property type="match status" value="1"/>
</dbReference>
<dbReference type="AlphaFoldDB" id="A0A8X6PZU9"/>
<comment type="caution">
    <text evidence="5">The sequence shown here is derived from an EMBL/GenBank/DDBJ whole genome shotgun (WGS) entry which is preliminary data.</text>
</comment>
<dbReference type="Proteomes" id="UP000887013">
    <property type="component" value="Unassembled WGS sequence"/>
</dbReference>
<evidence type="ECO:0000313" key="6">
    <source>
        <dbReference type="Proteomes" id="UP000887013"/>
    </source>
</evidence>
<dbReference type="GO" id="GO:0009888">
    <property type="term" value="P:tissue development"/>
    <property type="evidence" value="ECO:0007669"/>
    <property type="project" value="TreeGrafter"/>
</dbReference>
<reference evidence="5" key="1">
    <citation type="submission" date="2020-08" db="EMBL/GenBank/DDBJ databases">
        <title>Multicomponent nature underlies the extraordinary mechanical properties of spider dragline silk.</title>
        <authorList>
            <person name="Kono N."/>
            <person name="Nakamura H."/>
            <person name="Mori M."/>
            <person name="Yoshida Y."/>
            <person name="Ohtoshi R."/>
            <person name="Malay A.D."/>
            <person name="Moran D.A.P."/>
            <person name="Tomita M."/>
            <person name="Numata K."/>
            <person name="Arakawa K."/>
        </authorList>
    </citation>
    <scope>NUCLEOTIDE SEQUENCE</scope>
</reference>
<organism evidence="5 6">
    <name type="scientific">Nephila pilipes</name>
    <name type="common">Giant wood spider</name>
    <name type="synonym">Nephila maculata</name>
    <dbReference type="NCBI Taxonomy" id="299642"/>
    <lineage>
        <taxon>Eukaryota</taxon>
        <taxon>Metazoa</taxon>
        <taxon>Ecdysozoa</taxon>
        <taxon>Arthropoda</taxon>
        <taxon>Chelicerata</taxon>
        <taxon>Arachnida</taxon>
        <taxon>Araneae</taxon>
        <taxon>Araneomorphae</taxon>
        <taxon>Entelegynae</taxon>
        <taxon>Araneoidea</taxon>
        <taxon>Nephilidae</taxon>
        <taxon>Nephila</taxon>
    </lineage>
</organism>
<feature type="signal peptide" evidence="3">
    <location>
        <begin position="1"/>
        <end position="25"/>
    </location>
</feature>
<dbReference type="Pfam" id="PF00055">
    <property type="entry name" value="Laminin_N"/>
    <property type="match status" value="1"/>
</dbReference>
<keyword evidence="6" id="KW-1185">Reference proteome</keyword>
<dbReference type="OrthoDB" id="6427247at2759"/>
<evidence type="ECO:0000256" key="1">
    <source>
        <dbReference type="ARBA" id="ARBA00023157"/>
    </source>
</evidence>
<dbReference type="PANTHER" id="PTHR10574">
    <property type="entry name" value="NETRIN/LAMININ-RELATED"/>
    <property type="match status" value="1"/>
</dbReference>
<dbReference type="GO" id="GO:0005604">
    <property type="term" value="C:basement membrane"/>
    <property type="evidence" value="ECO:0007669"/>
    <property type="project" value="TreeGrafter"/>
</dbReference>
<dbReference type="PROSITE" id="PS51117">
    <property type="entry name" value="LAMININ_NTER"/>
    <property type="match status" value="1"/>
</dbReference>
<dbReference type="PANTHER" id="PTHR10574:SF435">
    <property type="entry name" value="LAMININ SUBUNIT GAMMA-1"/>
    <property type="match status" value="1"/>
</dbReference>
<feature type="chain" id="PRO_5036464756" evidence="3">
    <location>
        <begin position="26"/>
        <end position="323"/>
    </location>
</feature>
<dbReference type="Gene3D" id="2.60.120.260">
    <property type="entry name" value="Galactose-binding domain-like"/>
    <property type="match status" value="1"/>
</dbReference>
<proteinExistence type="predicted"/>
<accession>A0A8X6PZU9</accession>
<keyword evidence="3" id="KW-0732">Signal</keyword>